<dbReference type="Pfam" id="PF21342">
    <property type="entry name" value="SoxA-TsdA_cyt-c"/>
    <property type="match status" value="1"/>
</dbReference>
<dbReference type="EMBL" id="CP104205">
    <property type="protein sequence ID" value="UWX53850.1"/>
    <property type="molecule type" value="Genomic_DNA"/>
</dbReference>
<keyword evidence="2" id="KW-0479">Metal-binding</keyword>
<dbReference type="Proteomes" id="UP001059209">
    <property type="component" value="Chromosome"/>
</dbReference>
<keyword evidence="1" id="KW-0349">Heme</keyword>
<evidence type="ECO:0000256" key="3">
    <source>
        <dbReference type="ARBA" id="ARBA00023004"/>
    </source>
</evidence>
<name>A0ABY5Y5U1_9FLAO</name>
<organism evidence="5 6">
    <name type="scientific">Maribacter litopenaei</name>
    <dbReference type="NCBI Taxonomy" id="2976127"/>
    <lineage>
        <taxon>Bacteria</taxon>
        <taxon>Pseudomonadati</taxon>
        <taxon>Bacteroidota</taxon>
        <taxon>Flavobacteriia</taxon>
        <taxon>Flavobacteriales</taxon>
        <taxon>Flavobacteriaceae</taxon>
        <taxon>Maribacter</taxon>
    </lineage>
</organism>
<sequence length="104" mass="11539">MNKRYAGNNLSCTNCHLQFGTQAGSGSWVGVANRFPQFGGRANAVGDLQDRINGCMERSMNGKKLPKDSDEILAIVAYMEWLGEGLPKEKENEYKGYPKIKIPK</sequence>
<evidence type="ECO:0000256" key="1">
    <source>
        <dbReference type="ARBA" id="ARBA00022617"/>
    </source>
</evidence>
<evidence type="ECO:0000259" key="4">
    <source>
        <dbReference type="Pfam" id="PF21342"/>
    </source>
</evidence>
<accession>A0ABY5Y5U1</accession>
<dbReference type="InterPro" id="IPR009056">
    <property type="entry name" value="Cyt_c-like_dom"/>
</dbReference>
<keyword evidence="6" id="KW-1185">Reference proteome</keyword>
<dbReference type="InterPro" id="IPR036909">
    <property type="entry name" value="Cyt_c-like_dom_sf"/>
</dbReference>
<evidence type="ECO:0000313" key="6">
    <source>
        <dbReference type="Proteomes" id="UP001059209"/>
    </source>
</evidence>
<feature type="domain" description="Cytochrome c" evidence="4">
    <location>
        <begin position="7"/>
        <end position="87"/>
    </location>
</feature>
<dbReference type="SUPFAM" id="SSF46626">
    <property type="entry name" value="Cytochrome c"/>
    <property type="match status" value="1"/>
</dbReference>
<reference evidence="5" key="1">
    <citation type="submission" date="2022-09" db="EMBL/GenBank/DDBJ databases">
        <title>Maribacter litopenaei sp. nov., isolated from the intestinal tract of the Pacific White Shrimp, Litopenaeus vannamei.</title>
        <authorList>
            <person name="Kim S.Y."/>
            <person name="Hwang C.Y."/>
        </authorList>
    </citation>
    <scope>NUCLEOTIDE SEQUENCE</scope>
    <source>
        <strain evidence="5">HL-LV01</strain>
    </source>
</reference>
<evidence type="ECO:0000256" key="2">
    <source>
        <dbReference type="ARBA" id="ARBA00022723"/>
    </source>
</evidence>
<gene>
    <name evidence="5" type="ORF">NYZ99_12010</name>
</gene>
<keyword evidence="3" id="KW-0408">Iron</keyword>
<evidence type="ECO:0000313" key="5">
    <source>
        <dbReference type="EMBL" id="UWX53850.1"/>
    </source>
</evidence>
<proteinExistence type="predicted"/>
<dbReference type="RefSeq" id="WP_260571390.1">
    <property type="nucleotide sequence ID" value="NZ_CP104205.1"/>
</dbReference>
<protein>
    <recommendedName>
        <fullName evidence="4">Cytochrome c domain-containing protein</fullName>
    </recommendedName>
</protein>
<dbReference type="Gene3D" id="1.10.760.10">
    <property type="entry name" value="Cytochrome c-like domain"/>
    <property type="match status" value="1"/>
</dbReference>